<feature type="compositionally biased region" description="Polar residues" evidence="1">
    <location>
        <begin position="34"/>
        <end position="45"/>
    </location>
</feature>
<gene>
    <name evidence="3" type="ORF">UY3_18280</name>
</gene>
<keyword evidence="2" id="KW-0732">Signal</keyword>
<feature type="region of interest" description="Disordered" evidence="1">
    <location>
        <begin position="199"/>
        <end position="219"/>
    </location>
</feature>
<evidence type="ECO:0000313" key="4">
    <source>
        <dbReference type="Proteomes" id="UP000031443"/>
    </source>
</evidence>
<name>M7AI18_CHEMY</name>
<feature type="region of interest" description="Disordered" evidence="1">
    <location>
        <begin position="33"/>
        <end position="95"/>
    </location>
</feature>
<sequence length="219" mass="23758">MSQQLILLMTLNLAWKSDGGPETRKALQRHCDWSSVTSPGTNQKSMALHQYGDHNPDPSMEKRPNQRMSSTGRKGVFRGHQHGSPQLDSGVPDCSEVTSSQLMGKKAFTVRQRLAVYARSAGYSRPPDPADLPVPLHQHTREVSLLGCTLSSALQATGKGVRKALPCYPPAQTGPPVALIYTSGELGHGAPPAEWMGDDADHCGRRCDAGGHRSKQRTR</sequence>
<feature type="signal peptide" evidence="2">
    <location>
        <begin position="1"/>
        <end position="19"/>
    </location>
</feature>
<evidence type="ECO:0000256" key="2">
    <source>
        <dbReference type="SAM" id="SignalP"/>
    </source>
</evidence>
<protein>
    <submittedName>
        <fullName evidence="3">Uncharacterized protein</fullName>
    </submittedName>
</protein>
<organism evidence="3 4">
    <name type="scientific">Chelonia mydas</name>
    <name type="common">Green sea-turtle</name>
    <name type="synonym">Chelonia agassizi</name>
    <dbReference type="NCBI Taxonomy" id="8469"/>
    <lineage>
        <taxon>Eukaryota</taxon>
        <taxon>Metazoa</taxon>
        <taxon>Chordata</taxon>
        <taxon>Craniata</taxon>
        <taxon>Vertebrata</taxon>
        <taxon>Euteleostomi</taxon>
        <taxon>Archelosauria</taxon>
        <taxon>Testudinata</taxon>
        <taxon>Testudines</taxon>
        <taxon>Cryptodira</taxon>
        <taxon>Durocryptodira</taxon>
        <taxon>Americhelydia</taxon>
        <taxon>Chelonioidea</taxon>
        <taxon>Cheloniidae</taxon>
        <taxon>Chelonia</taxon>
    </lineage>
</organism>
<dbReference type="Proteomes" id="UP000031443">
    <property type="component" value="Unassembled WGS sequence"/>
</dbReference>
<reference evidence="4" key="1">
    <citation type="journal article" date="2013" name="Nat. Genet.">
        <title>The draft genomes of soft-shell turtle and green sea turtle yield insights into the development and evolution of the turtle-specific body plan.</title>
        <authorList>
            <person name="Wang Z."/>
            <person name="Pascual-Anaya J."/>
            <person name="Zadissa A."/>
            <person name="Li W."/>
            <person name="Niimura Y."/>
            <person name="Huang Z."/>
            <person name="Li C."/>
            <person name="White S."/>
            <person name="Xiong Z."/>
            <person name="Fang D."/>
            <person name="Wang B."/>
            <person name="Ming Y."/>
            <person name="Chen Y."/>
            <person name="Zheng Y."/>
            <person name="Kuraku S."/>
            <person name="Pignatelli M."/>
            <person name="Herrero J."/>
            <person name="Beal K."/>
            <person name="Nozawa M."/>
            <person name="Li Q."/>
            <person name="Wang J."/>
            <person name="Zhang H."/>
            <person name="Yu L."/>
            <person name="Shigenobu S."/>
            <person name="Wang J."/>
            <person name="Liu J."/>
            <person name="Flicek P."/>
            <person name="Searle S."/>
            <person name="Wang J."/>
            <person name="Kuratani S."/>
            <person name="Yin Y."/>
            <person name="Aken B."/>
            <person name="Zhang G."/>
            <person name="Irie N."/>
        </authorList>
    </citation>
    <scope>NUCLEOTIDE SEQUENCE [LARGE SCALE GENOMIC DNA]</scope>
</reference>
<proteinExistence type="predicted"/>
<keyword evidence="4" id="KW-1185">Reference proteome</keyword>
<evidence type="ECO:0000313" key="3">
    <source>
        <dbReference type="EMBL" id="EMP24656.1"/>
    </source>
</evidence>
<accession>M7AI18</accession>
<feature type="compositionally biased region" description="Basic and acidic residues" evidence="1">
    <location>
        <begin position="199"/>
        <end position="211"/>
    </location>
</feature>
<feature type="chain" id="PRO_5004079581" evidence="2">
    <location>
        <begin position="20"/>
        <end position="219"/>
    </location>
</feature>
<feature type="compositionally biased region" description="Basic and acidic residues" evidence="1">
    <location>
        <begin position="51"/>
        <end position="64"/>
    </location>
</feature>
<evidence type="ECO:0000256" key="1">
    <source>
        <dbReference type="SAM" id="MobiDB-lite"/>
    </source>
</evidence>
<dbReference type="AlphaFoldDB" id="M7AI18"/>
<dbReference type="EMBL" id="KB598991">
    <property type="protein sequence ID" value="EMP24656.1"/>
    <property type="molecule type" value="Genomic_DNA"/>
</dbReference>